<sequence>MSDILFIRVHQEDVRAAVCLDSQGMILASKKASSTELKLSSVLSAIPDRAQELQKDRAEVPVVILETDSK</sequence>
<dbReference type="InterPro" id="IPR024135">
    <property type="entry name" value="LAMTOR5"/>
</dbReference>
<reference evidence="1 2" key="1">
    <citation type="submission" date="2020-08" db="EMBL/GenBank/DDBJ databases">
        <authorList>
            <person name="Hejnol A."/>
        </authorList>
    </citation>
    <scope>NUCLEOTIDE SEQUENCE [LARGE SCALE GENOMIC DNA]</scope>
</reference>
<gene>
    <name evidence="1" type="ORF">DGYR_LOCUS4123</name>
</gene>
<evidence type="ECO:0000313" key="1">
    <source>
        <dbReference type="EMBL" id="CAD5115372.1"/>
    </source>
</evidence>
<keyword evidence="2" id="KW-1185">Reference proteome</keyword>
<dbReference type="Proteomes" id="UP000549394">
    <property type="component" value="Unassembled WGS sequence"/>
</dbReference>
<dbReference type="EMBL" id="CAJFCJ010000006">
    <property type="protein sequence ID" value="CAD5115372.1"/>
    <property type="molecule type" value="Genomic_DNA"/>
</dbReference>
<evidence type="ECO:0000313" key="2">
    <source>
        <dbReference type="Proteomes" id="UP000549394"/>
    </source>
</evidence>
<dbReference type="GO" id="GO:0043066">
    <property type="term" value="P:negative regulation of apoptotic process"/>
    <property type="evidence" value="ECO:0007669"/>
    <property type="project" value="InterPro"/>
</dbReference>
<dbReference type="AlphaFoldDB" id="A0A7I8VGA4"/>
<organism evidence="1 2">
    <name type="scientific">Dimorphilus gyrociliatus</name>
    <dbReference type="NCBI Taxonomy" id="2664684"/>
    <lineage>
        <taxon>Eukaryota</taxon>
        <taxon>Metazoa</taxon>
        <taxon>Spiralia</taxon>
        <taxon>Lophotrochozoa</taxon>
        <taxon>Annelida</taxon>
        <taxon>Polychaeta</taxon>
        <taxon>Polychaeta incertae sedis</taxon>
        <taxon>Dinophilidae</taxon>
        <taxon>Dimorphilus</taxon>
    </lineage>
</organism>
<name>A0A7I8VGA4_9ANNE</name>
<comment type="caution">
    <text evidence="1">The sequence shown here is derived from an EMBL/GenBank/DDBJ whole genome shotgun (WGS) entry which is preliminary data.</text>
</comment>
<dbReference type="Pfam" id="PF16672">
    <property type="entry name" value="LAMTOR5"/>
    <property type="match status" value="1"/>
</dbReference>
<protein>
    <submittedName>
        <fullName evidence="1">DgyrCDS4351</fullName>
    </submittedName>
</protein>
<dbReference type="GO" id="GO:0071986">
    <property type="term" value="C:Ragulator complex"/>
    <property type="evidence" value="ECO:0007669"/>
    <property type="project" value="InterPro"/>
</dbReference>
<accession>A0A7I8VGA4</accession>
<dbReference type="Gene3D" id="3.30.450.30">
    <property type="entry name" value="Dynein light chain 2a, cytoplasmic"/>
    <property type="match status" value="1"/>
</dbReference>
<proteinExistence type="predicted"/>